<dbReference type="EMBL" id="SOZI01000268">
    <property type="protein sequence ID" value="TNY17009.1"/>
    <property type="molecule type" value="Genomic_DNA"/>
</dbReference>
<keyword evidence="6" id="KW-1185">Reference proteome</keyword>
<comment type="caution">
    <text evidence="5">The sequence shown here is derived from an EMBL/GenBank/DDBJ whole genome shotgun (WGS) entry which is preliminary data.</text>
</comment>
<dbReference type="GO" id="GO:0034553">
    <property type="term" value="P:mitochondrial respiratory chain complex II assembly"/>
    <property type="evidence" value="ECO:0007669"/>
    <property type="project" value="TreeGrafter"/>
</dbReference>
<evidence type="ECO:0000256" key="4">
    <source>
        <dbReference type="SAM" id="MobiDB-lite"/>
    </source>
</evidence>
<dbReference type="PANTHER" id="PTHR12469:SF2">
    <property type="entry name" value="SUCCINATE DEHYDROGENASE ASSEMBLY FACTOR 2, MITOCHONDRIAL"/>
    <property type="match status" value="1"/>
</dbReference>
<dbReference type="SUPFAM" id="SSF109910">
    <property type="entry name" value="YgfY-like"/>
    <property type="match status" value="1"/>
</dbReference>
<protein>
    <recommendedName>
        <fullName evidence="3">Succinate dehydrogenase assembly factor 2, mitochondrial</fullName>
        <shortName evidence="3">SDH assembly factor 2</shortName>
        <shortName evidence="3">SDHAF2</shortName>
    </recommendedName>
</protein>
<dbReference type="Proteomes" id="UP000311382">
    <property type="component" value="Unassembled WGS sequence"/>
</dbReference>
<dbReference type="PANTHER" id="PTHR12469">
    <property type="entry name" value="PROTEIN EMI5 HOMOLOG, MITOCHONDRIAL"/>
    <property type="match status" value="1"/>
</dbReference>
<keyword evidence="2 3" id="KW-0143">Chaperone</keyword>
<gene>
    <name evidence="5" type="ORF">DMC30DRAFT_357767</name>
</gene>
<dbReference type="GO" id="GO:0005759">
    <property type="term" value="C:mitochondrial matrix"/>
    <property type="evidence" value="ECO:0007669"/>
    <property type="project" value="UniProtKB-SubCell"/>
</dbReference>
<dbReference type="HAMAP" id="MF_03057">
    <property type="entry name" value="SDHAF2"/>
    <property type="match status" value="1"/>
</dbReference>
<keyword evidence="1 3" id="KW-0496">Mitochondrion</keyword>
<dbReference type="STRING" id="5288.A0A5C5FL32"/>
<comment type="similarity">
    <text evidence="3">Belongs to the SDHAF2 family.</text>
</comment>
<dbReference type="AlphaFoldDB" id="A0A5C5FL32"/>
<evidence type="ECO:0000313" key="6">
    <source>
        <dbReference type="Proteomes" id="UP000311382"/>
    </source>
</evidence>
<organism evidence="5 6">
    <name type="scientific">Rhodotorula diobovata</name>
    <dbReference type="NCBI Taxonomy" id="5288"/>
    <lineage>
        <taxon>Eukaryota</taxon>
        <taxon>Fungi</taxon>
        <taxon>Dikarya</taxon>
        <taxon>Basidiomycota</taxon>
        <taxon>Pucciniomycotina</taxon>
        <taxon>Microbotryomycetes</taxon>
        <taxon>Sporidiobolales</taxon>
        <taxon>Sporidiobolaceae</taxon>
        <taxon>Rhodotorula</taxon>
    </lineage>
</organism>
<comment type="subcellular location">
    <subcellularLocation>
        <location evidence="3">Mitochondrion matrix</location>
    </subcellularLocation>
</comment>
<dbReference type="InterPro" id="IPR036714">
    <property type="entry name" value="SDH_sf"/>
</dbReference>
<dbReference type="Pfam" id="PF03937">
    <property type="entry name" value="Sdh5"/>
    <property type="match status" value="1"/>
</dbReference>
<dbReference type="FunFam" id="1.10.150.250:FF:000004">
    <property type="entry name" value="Succinate dehydrogenase assembly factor 2, mitochondrial"/>
    <property type="match status" value="1"/>
</dbReference>
<dbReference type="GO" id="GO:0006099">
    <property type="term" value="P:tricarboxylic acid cycle"/>
    <property type="evidence" value="ECO:0007669"/>
    <property type="project" value="TreeGrafter"/>
</dbReference>
<dbReference type="InterPro" id="IPR005631">
    <property type="entry name" value="SDH"/>
</dbReference>
<evidence type="ECO:0000313" key="5">
    <source>
        <dbReference type="EMBL" id="TNY17009.1"/>
    </source>
</evidence>
<proteinExistence type="inferred from homology"/>
<dbReference type="Gene3D" id="1.10.150.250">
    <property type="entry name" value="Flavinator of succinate dehydrogenase"/>
    <property type="match status" value="1"/>
</dbReference>
<comment type="function">
    <text evidence="3">Plays an essential role in the assembly of succinate dehydrogenase (SDH), an enzyme complex (also referred to as respiratory complex II) that is a component of both the tricarboxylic acid (TCA) cycle and the mitochondrial electron transport chain, and which couples the oxidation of succinate to fumarate with the reduction of ubiquinone (coenzyme Q) to ubiquinol. Required for flavinylation (covalent attachment of FAD) of the flavoprotein subunit of the SDH catalytic dimer.</text>
</comment>
<comment type="subunit">
    <text evidence="3">Interacts with the flavoprotein subunit within the SDH catalytic dimer.</text>
</comment>
<evidence type="ECO:0000256" key="2">
    <source>
        <dbReference type="ARBA" id="ARBA00023186"/>
    </source>
</evidence>
<name>A0A5C5FL32_9BASI</name>
<sequence length="200" mass="22564">MLRTAITRSAPGVARLLTPAVPRTLISPAARHHQLHSTAAPSDSDKTHPALVKDPPVANPSTQTDPWTIKVPPMPEPPQLDPSIRTMDDLIASPHPEGRDNEPTETLRKRLVYESRKRGILEMDLILSTFAKDRLAVMSDRELREYDRFLTLPDWTIFYYVTGKAQAPEPWRSSEVLGELLHHSANKGKDVRRMPDLEVK</sequence>
<reference evidence="5 6" key="1">
    <citation type="submission" date="2019-03" db="EMBL/GenBank/DDBJ databases">
        <title>Rhodosporidium diobovatum UCD-FST 08-225 genome sequencing, assembly, and annotation.</title>
        <authorList>
            <person name="Fakankun I.U."/>
            <person name="Fristensky B."/>
            <person name="Levin D.B."/>
        </authorList>
    </citation>
    <scope>NUCLEOTIDE SEQUENCE [LARGE SCALE GENOMIC DNA]</scope>
    <source>
        <strain evidence="5 6">UCD-FST 08-225</strain>
    </source>
</reference>
<feature type="region of interest" description="Disordered" evidence="4">
    <location>
        <begin position="32"/>
        <end position="77"/>
    </location>
</feature>
<dbReference type="GO" id="GO:0006121">
    <property type="term" value="P:mitochondrial electron transport, succinate to ubiquinone"/>
    <property type="evidence" value="ECO:0007669"/>
    <property type="project" value="UniProtKB-UniRule"/>
</dbReference>
<dbReference type="InterPro" id="IPR028882">
    <property type="entry name" value="SDHAF2"/>
</dbReference>
<accession>A0A5C5FL32</accession>
<dbReference type="OrthoDB" id="284292at2759"/>
<evidence type="ECO:0000256" key="1">
    <source>
        <dbReference type="ARBA" id="ARBA00023128"/>
    </source>
</evidence>
<evidence type="ECO:0000256" key="3">
    <source>
        <dbReference type="HAMAP-Rule" id="MF_03057"/>
    </source>
</evidence>